<name>A0AAE8SYU8_9PEZI</name>
<dbReference type="InterPro" id="IPR002347">
    <property type="entry name" value="SDR_fam"/>
</dbReference>
<comment type="caution">
    <text evidence="4">The sequence shown here is derived from an EMBL/GenBank/DDBJ whole genome shotgun (WGS) entry which is preliminary data.</text>
</comment>
<dbReference type="PRINTS" id="PR00081">
    <property type="entry name" value="GDHRDH"/>
</dbReference>
<evidence type="ECO:0000313" key="5">
    <source>
        <dbReference type="Proteomes" id="UP001187682"/>
    </source>
</evidence>
<dbReference type="EMBL" id="ONZQ02000015">
    <property type="protein sequence ID" value="SPO06256.1"/>
    <property type="molecule type" value="Genomic_DNA"/>
</dbReference>
<dbReference type="SUPFAM" id="SSF51735">
    <property type="entry name" value="NAD(P)-binding Rossmann-fold domains"/>
    <property type="match status" value="1"/>
</dbReference>
<sequence length="291" mass="31195">MAAESKTFVSFTKTYHHKPYPYISPTRPELSAAGKNIVITGGGTGIGKAIAIAFAQANAASVSIIGRRLNRLEEAARDISAAAASPSVRVVTAQGDLSKRESADKAVAEIAGQVGKIDVFVSNAGIFSAPGPVAGYEEEEFRRGWEVNFMGAFNAVQAFVAHAAPKAKLINVSSGIAHIAPMYPGVWAYAAVKATIAKMLDFLAAENPDLHVVQIQPGVHATEMNEGFQDTSDDTLELPGEFTVWLSSPEAEFLKNRFVWVNWDAEELIARSKEIENDQSLLKIHLGGVPM</sequence>
<accession>A0AAE8SYU8</accession>
<evidence type="ECO:0000256" key="3">
    <source>
        <dbReference type="RuleBase" id="RU000363"/>
    </source>
</evidence>
<evidence type="ECO:0000256" key="2">
    <source>
        <dbReference type="ARBA" id="ARBA00023002"/>
    </source>
</evidence>
<dbReference type="PANTHER" id="PTHR42901">
    <property type="entry name" value="ALCOHOL DEHYDROGENASE"/>
    <property type="match status" value="1"/>
</dbReference>
<reference evidence="4" key="1">
    <citation type="submission" date="2018-03" db="EMBL/GenBank/DDBJ databases">
        <authorList>
            <person name="Guldener U."/>
        </authorList>
    </citation>
    <scope>NUCLEOTIDE SEQUENCE</scope>
</reference>
<keyword evidence="5" id="KW-1185">Reference proteome</keyword>
<dbReference type="PRINTS" id="PR00080">
    <property type="entry name" value="SDRFAMILY"/>
</dbReference>
<dbReference type="Gene3D" id="3.40.50.720">
    <property type="entry name" value="NAD(P)-binding Rossmann-like Domain"/>
    <property type="match status" value="1"/>
</dbReference>
<dbReference type="InterPro" id="IPR036291">
    <property type="entry name" value="NAD(P)-bd_dom_sf"/>
</dbReference>
<protein>
    <submittedName>
        <fullName evidence="4">Related to peroxisomal short-chain alcohol dehydrogenase</fullName>
    </submittedName>
</protein>
<evidence type="ECO:0000313" key="4">
    <source>
        <dbReference type="EMBL" id="SPO06256.1"/>
    </source>
</evidence>
<dbReference type="CDD" id="cd05233">
    <property type="entry name" value="SDR_c"/>
    <property type="match status" value="1"/>
</dbReference>
<comment type="similarity">
    <text evidence="1 3">Belongs to the short-chain dehydrogenases/reductases (SDR) family.</text>
</comment>
<proteinExistence type="inferred from homology"/>
<organism evidence="4 5">
    <name type="scientific">Cephalotrichum gorgonifer</name>
    <dbReference type="NCBI Taxonomy" id="2041049"/>
    <lineage>
        <taxon>Eukaryota</taxon>
        <taxon>Fungi</taxon>
        <taxon>Dikarya</taxon>
        <taxon>Ascomycota</taxon>
        <taxon>Pezizomycotina</taxon>
        <taxon>Sordariomycetes</taxon>
        <taxon>Hypocreomycetidae</taxon>
        <taxon>Microascales</taxon>
        <taxon>Microascaceae</taxon>
        <taxon>Cephalotrichum</taxon>
    </lineage>
</organism>
<gene>
    <name evidence="4" type="ORF">DNG_08945</name>
</gene>
<keyword evidence="2" id="KW-0560">Oxidoreductase</keyword>
<dbReference type="GO" id="GO:0016491">
    <property type="term" value="F:oxidoreductase activity"/>
    <property type="evidence" value="ECO:0007669"/>
    <property type="project" value="UniProtKB-KW"/>
</dbReference>
<dbReference type="Proteomes" id="UP001187682">
    <property type="component" value="Unassembled WGS sequence"/>
</dbReference>
<dbReference type="AlphaFoldDB" id="A0AAE8SYU8"/>
<evidence type="ECO:0000256" key="1">
    <source>
        <dbReference type="ARBA" id="ARBA00006484"/>
    </source>
</evidence>
<dbReference type="Pfam" id="PF00106">
    <property type="entry name" value="adh_short"/>
    <property type="match status" value="1"/>
</dbReference>
<dbReference type="PANTHER" id="PTHR42901:SF1">
    <property type="entry name" value="ALCOHOL DEHYDROGENASE"/>
    <property type="match status" value="1"/>
</dbReference>